<organism evidence="2 3">
    <name type="scientific">Flavobacterium cupreum</name>
    <dbReference type="NCBI Taxonomy" id="2133766"/>
    <lineage>
        <taxon>Bacteria</taxon>
        <taxon>Pseudomonadati</taxon>
        <taxon>Bacteroidota</taxon>
        <taxon>Flavobacteriia</taxon>
        <taxon>Flavobacteriales</taxon>
        <taxon>Flavobacteriaceae</taxon>
        <taxon>Flavobacterium</taxon>
    </lineage>
</organism>
<evidence type="ECO:0000313" key="3">
    <source>
        <dbReference type="Proteomes" id="UP000288102"/>
    </source>
</evidence>
<gene>
    <name evidence="2" type="ORF">D0817_03330</name>
</gene>
<feature type="transmembrane region" description="Helical" evidence="1">
    <location>
        <begin position="6"/>
        <end position="27"/>
    </location>
</feature>
<sequence>MKYDDYWFYLISILFFCINVLFALIFLKFPNKFYNFIAAFFITSIGILSVIIVLNLKLGWEAIEISLYSNAISSILAWEIVFQIRQKELAFKSNL</sequence>
<feature type="transmembrane region" description="Helical" evidence="1">
    <location>
        <begin position="34"/>
        <end position="56"/>
    </location>
</feature>
<keyword evidence="3" id="KW-1185">Reference proteome</keyword>
<keyword evidence="1" id="KW-1133">Transmembrane helix</keyword>
<keyword evidence="1" id="KW-0472">Membrane</keyword>
<evidence type="ECO:0000313" key="2">
    <source>
        <dbReference type="EMBL" id="RUT71729.1"/>
    </source>
</evidence>
<proteinExistence type="predicted"/>
<dbReference type="Proteomes" id="UP000288102">
    <property type="component" value="Unassembled WGS sequence"/>
</dbReference>
<dbReference type="AlphaFoldDB" id="A0A434ABC8"/>
<accession>A0A434ABC8</accession>
<comment type="caution">
    <text evidence="2">The sequence shown here is derived from an EMBL/GenBank/DDBJ whole genome shotgun (WGS) entry which is preliminary data.</text>
</comment>
<keyword evidence="1" id="KW-0812">Transmembrane</keyword>
<evidence type="ECO:0000256" key="1">
    <source>
        <dbReference type="SAM" id="Phobius"/>
    </source>
</evidence>
<name>A0A434ABC8_9FLAO</name>
<dbReference type="EMBL" id="QWDM01000002">
    <property type="protein sequence ID" value="RUT71729.1"/>
    <property type="molecule type" value="Genomic_DNA"/>
</dbReference>
<protein>
    <submittedName>
        <fullName evidence="2">Uncharacterized protein</fullName>
    </submittedName>
</protein>
<reference evidence="3" key="1">
    <citation type="journal article" date="2019" name="Syst. Appl. Microbiol.">
        <title>Flavobacterium circumlabens sp. nov. and Flavobacterium cupreum sp. nov., two psychrotrophic species isolated from Antarctic environmental samples.</title>
        <authorList>
            <person name="Kralova S."/>
            <person name="Busse H.-J."/>
            <person name="Svec P."/>
            <person name="Maslanova I."/>
            <person name="Stankova E."/>
            <person name="Bartak M."/>
            <person name="Sedlacek I."/>
        </authorList>
    </citation>
    <scope>NUCLEOTIDE SEQUENCE [LARGE SCALE GENOMIC DNA]</scope>
    <source>
        <strain evidence="3">CCM 8825</strain>
    </source>
</reference>